<protein>
    <recommendedName>
        <fullName evidence="5">Mcm2 3 5 family protein</fullName>
    </recommendedName>
</protein>
<sequence length="914" mass="100232">MSNTPADEQSLLRNAGYVPESPPTLGSPTLLPQNQRKGYQRMDSSGPAGYNDPAPGYSSPISAISNFETFETATAGLGIIQRPQSIQRVPVGSRTSTTNPFLPHQPPPNTPGLGTPGSSSDRFQDRYNQSASGTPRSIEEEDISRGKNIYSETSSPEVPFLTVDEVPRSRPISIMNNENNNDNDNLKPFPERFQRPEAGCPAKHDIHAHRGSWLSISILALSIYSTIFSGIWLVLALAQPRYGRAIHSGGKLTPSTASIIFALFAKTIELSFVTVFITFLGQVLSRRSLIKSSRGVTIAEMTMRTWVIQPGFMITHFQNLQHSGLTFLGLISLTAALMSMFYTTASDAIVSPQLRFGNTENMLMYGLVQASYANPKYINQNCQTPITTDVDPDNAGLTCLAYEHAGEAAAYHNAVSFLDTWAKINKDGGGVSSDIAQRPSAPGMLFDNTTVVGQWVATNSSNLTASYAKYNRIVNNVTVSMPHAGVFAAARAGKNGILQPEELAGVGEYNIEASVVSPTMNVLCANMNKTELAPLIYTTWPNATLANSSTMPNQVLAFPGYQDEIQLLPGQLYLNSTVVDDIFEWGATYKRQPPVFPMYPIEYNSLTNISVVQSDSVYMLIKAPDASTADFTMCQLRSYLSPSCSTFYNVSGLSGGQLEARCDDPKNSMAYDKSVPDVPLIWNTDWRNVAQEWMLSMSLNTGLSNANSSTSRLLAQLIPTVPSWGAVKLNPLTPSISELMAVMAGNTLMLSTTDATFYHYWDYDATILNPGRWEPFNASISSQQYTSGMQQRWQGMFYVVLFLVFMTNVFCLVYFIVRHGLVTDFTEPSNLFALAVNSPPSQRLDGSCGSGPEGHQLDVDWHVLAEDSSGHFFIQEGQPNQRQGDEYELRRRTPQNLKSITSYSKLSGKSGSFL</sequence>
<feature type="transmembrane region" description="Helical" evidence="2">
    <location>
        <begin position="325"/>
        <end position="345"/>
    </location>
</feature>
<feature type="compositionally biased region" description="Polar residues" evidence="1">
    <location>
        <begin position="86"/>
        <end position="100"/>
    </location>
</feature>
<gene>
    <name evidence="3" type="ORF">PAC_10215</name>
</gene>
<dbReference type="AlphaFoldDB" id="A0A1L7X5M0"/>
<feature type="transmembrane region" description="Helical" evidence="2">
    <location>
        <begin position="213"/>
        <end position="238"/>
    </location>
</feature>
<name>A0A1L7X5M0_9HELO</name>
<keyword evidence="2" id="KW-1133">Transmembrane helix</keyword>
<evidence type="ECO:0008006" key="5">
    <source>
        <dbReference type="Google" id="ProtNLM"/>
    </source>
</evidence>
<evidence type="ECO:0000256" key="1">
    <source>
        <dbReference type="SAM" id="MobiDB-lite"/>
    </source>
</evidence>
<evidence type="ECO:0000313" key="4">
    <source>
        <dbReference type="Proteomes" id="UP000184330"/>
    </source>
</evidence>
<feature type="region of interest" description="Disordered" evidence="1">
    <location>
        <begin position="86"/>
        <end position="156"/>
    </location>
</feature>
<keyword evidence="2" id="KW-0812">Transmembrane</keyword>
<feature type="transmembrane region" description="Helical" evidence="2">
    <location>
        <begin position="258"/>
        <end position="284"/>
    </location>
</feature>
<evidence type="ECO:0000256" key="2">
    <source>
        <dbReference type="SAM" id="Phobius"/>
    </source>
</evidence>
<evidence type="ECO:0000313" key="3">
    <source>
        <dbReference type="EMBL" id="CZR60319.1"/>
    </source>
</evidence>
<organism evidence="3 4">
    <name type="scientific">Phialocephala subalpina</name>
    <dbReference type="NCBI Taxonomy" id="576137"/>
    <lineage>
        <taxon>Eukaryota</taxon>
        <taxon>Fungi</taxon>
        <taxon>Dikarya</taxon>
        <taxon>Ascomycota</taxon>
        <taxon>Pezizomycotina</taxon>
        <taxon>Leotiomycetes</taxon>
        <taxon>Helotiales</taxon>
        <taxon>Mollisiaceae</taxon>
        <taxon>Phialocephala</taxon>
        <taxon>Phialocephala fortinii species complex</taxon>
    </lineage>
</organism>
<reference evidence="3 4" key="1">
    <citation type="submission" date="2016-03" db="EMBL/GenBank/DDBJ databases">
        <authorList>
            <person name="Ploux O."/>
        </authorList>
    </citation>
    <scope>NUCLEOTIDE SEQUENCE [LARGE SCALE GENOMIC DNA]</scope>
    <source>
        <strain evidence="3 4">UAMH 11012</strain>
    </source>
</reference>
<keyword evidence="2" id="KW-0472">Membrane</keyword>
<feature type="compositionally biased region" description="Low complexity" evidence="1">
    <location>
        <begin position="23"/>
        <end position="32"/>
    </location>
</feature>
<feature type="transmembrane region" description="Helical" evidence="2">
    <location>
        <begin position="796"/>
        <end position="817"/>
    </location>
</feature>
<accession>A0A1L7X5M0</accession>
<dbReference type="Proteomes" id="UP000184330">
    <property type="component" value="Unassembled WGS sequence"/>
</dbReference>
<proteinExistence type="predicted"/>
<feature type="region of interest" description="Disordered" evidence="1">
    <location>
        <begin position="1"/>
        <end position="57"/>
    </location>
</feature>
<feature type="compositionally biased region" description="Low complexity" evidence="1">
    <location>
        <begin position="111"/>
        <end position="120"/>
    </location>
</feature>
<dbReference type="EMBL" id="FJOG01000015">
    <property type="protein sequence ID" value="CZR60319.1"/>
    <property type="molecule type" value="Genomic_DNA"/>
</dbReference>
<dbReference type="OrthoDB" id="4721035at2759"/>
<keyword evidence="4" id="KW-1185">Reference proteome</keyword>
<feature type="compositionally biased region" description="Polar residues" evidence="1">
    <location>
        <begin position="126"/>
        <end position="135"/>
    </location>
</feature>